<dbReference type="AlphaFoldDB" id="A0A7J7KRN8"/>
<sequence>MPGILFNYFVALLQVILFHSHAASGNCVAEAYKVNHYFIRAWDGLHIKIDNRYGPVETGLANYNQQENNKFLFTTQFYVCETNFDFMSSKANQQINGVKFYLANTGGGSTVDVLEVTNAPFVSSKDERLFRYSGGASIELLRLQSNTDLFAYATQDHTVKFGKSKFYWTAWPYITRGVPRTKRSLYGEDRHLSQIIASFKKSEDIVIQQTPKNEILAVLKSKVDSNFLFRNGKRFELIAWRLYKDFDINGDIITGTAIVIRQPNQEKYLTYNKVGDELIHTTSYRCRQCSTTKHISYQPAILKKYNQAQTSRSSKILPKDINDQNFVDERFLEVIKRNDGTFRLRSVLQPEYYLAVYKTRFNKYELVFTKFLNDKALEFNLQINIPDVPEHLAKLPKLPCEGDTLKRRGHQKSLFTCLDDVDDDVEETPTSNVGYGSAPSRPIPELGPIDLSSAPISSYWKPKQDVEDVPLLTTSNHQNTRRSVTGHNPTISQIQMRNIANQSARNINIVQVVRKHHTMEINHQTEKMTPQLPKSQEKKTRQLFGPLYLQLLQKALQLESVIIREKALVMSMVIGEVQVTDLLVKGVTQVQEVITMEDTIRMLLLICLAVDGVYF</sequence>
<evidence type="ECO:0000313" key="2">
    <source>
        <dbReference type="EMBL" id="KAF6040860.1"/>
    </source>
</evidence>
<proteinExistence type="predicted"/>
<name>A0A7J7KRN8_BUGNE</name>
<reference evidence="2" key="1">
    <citation type="submission" date="2020-06" db="EMBL/GenBank/DDBJ databases">
        <title>Draft genome of Bugula neritina, a colonial animal packing powerful symbionts and potential medicines.</title>
        <authorList>
            <person name="Rayko M."/>
        </authorList>
    </citation>
    <scope>NUCLEOTIDE SEQUENCE [LARGE SCALE GENOMIC DNA]</scope>
    <source>
        <strain evidence="2">Kwan_BN1</strain>
    </source>
</reference>
<feature type="signal peptide" evidence="1">
    <location>
        <begin position="1"/>
        <end position="25"/>
    </location>
</feature>
<feature type="chain" id="PRO_5029617966" evidence="1">
    <location>
        <begin position="26"/>
        <end position="615"/>
    </location>
</feature>
<comment type="caution">
    <text evidence="2">The sequence shown here is derived from an EMBL/GenBank/DDBJ whole genome shotgun (WGS) entry which is preliminary data.</text>
</comment>
<keyword evidence="3" id="KW-1185">Reference proteome</keyword>
<protein>
    <submittedName>
        <fullName evidence="2">Uncharacterized protein</fullName>
    </submittedName>
</protein>
<dbReference type="Proteomes" id="UP000593567">
    <property type="component" value="Unassembled WGS sequence"/>
</dbReference>
<evidence type="ECO:0000256" key="1">
    <source>
        <dbReference type="SAM" id="SignalP"/>
    </source>
</evidence>
<dbReference type="EMBL" id="VXIV02000096">
    <property type="protein sequence ID" value="KAF6040860.1"/>
    <property type="molecule type" value="Genomic_DNA"/>
</dbReference>
<organism evidence="2 3">
    <name type="scientific">Bugula neritina</name>
    <name type="common">Brown bryozoan</name>
    <name type="synonym">Sertularia neritina</name>
    <dbReference type="NCBI Taxonomy" id="10212"/>
    <lineage>
        <taxon>Eukaryota</taxon>
        <taxon>Metazoa</taxon>
        <taxon>Spiralia</taxon>
        <taxon>Lophotrochozoa</taxon>
        <taxon>Bryozoa</taxon>
        <taxon>Gymnolaemata</taxon>
        <taxon>Cheilostomatida</taxon>
        <taxon>Flustrina</taxon>
        <taxon>Buguloidea</taxon>
        <taxon>Bugulidae</taxon>
        <taxon>Bugula</taxon>
    </lineage>
</organism>
<gene>
    <name evidence="2" type="ORF">EB796_000843</name>
</gene>
<keyword evidence="1" id="KW-0732">Signal</keyword>
<accession>A0A7J7KRN8</accession>
<evidence type="ECO:0000313" key="3">
    <source>
        <dbReference type="Proteomes" id="UP000593567"/>
    </source>
</evidence>